<protein>
    <submittedName>
        <fullName evidence="1">Uncharacterized protein</fullName>
    </submittedName>
</protein>
<proteinExistence type="predicted"/>
<sequence>CSTCPSFYQVSSSLSYQYSVLLSFSPASVLAVAKAKSPSQDLSLPSGPYSRVPSLGLVLFLLKNIAAYFFHQSQTSSGKAAVKQPIDKVIVPQVQRSLLVQLINNRAKLLAFCSYVIETCLFVLWRHLEYDLLYCTPTDLKDSLMPGASEFVFSKTDSSLPCVSSCRVTWGAGFGEALQRKLQEVKGLNSQVRSHSTFIQALVRRIQGLLHQPKS</sequence>
<dbReference type="Proteomes" id="UP000694557">
    <property type="component" value="Unassembled WGS sequence"/>
</dbReference>
<name>A0A8C7G7V7_ONCKI</name>
<keyword evidence="2" id="KW-1185">Reference proteome</keyword>
<evidence type="ECO:0000313" key="1">
    <source>
        <dbReference type="Ensembl" id="ENSOKIP00005038491.1"/>
    </source>
</evidence>
<reference evidence="1" key="2">
    <citation type="submission" date="2025-09" db="UniProtKB">
        <authorList>
            <consortium name="Ensembl"/>
        </authorList>
    </citation>
    <scope>IDENTIFICATION</scope>
</reference>
<evidence type="ECO:0000313" key="2">
    <source>
        <dbReference type="Proteomes" id="UP000694557"/>
    </source>
</evidence>
<dbReference type="GeneTree" id="ENSGT00390000004003"/>
<accession>A0A8C7G7V7</accession>
<organism evidence="1 2">
    <name type="scientific">Oncorhynchus kisutch</name>
    <name type="common">Coho salmon</name>
    <name type="synonym">Salmo kisutch</name>
    <dbReference type="NCBI Taxonomy" id="8019"/>
    <lineage>
        <taxon>Eukaryota</taxon>
        <taxon>Metazoa</taxon>
        <taxon>Chordata</taxon>
        <taxon>Craniata</taxon>
        <taxon>Vertebrata</taxon>
        <taxon>Euteleostomi</taxon>
        <taxon>Actinopterygii</taxon>
        <taxon>Neopterygii</taxon>
        <taxon>Teleostei</taxon>
        <taxon>Protacanthopterygii</taxon>
        <taxon>Salmoniformes</taxon>
        <taxon>Salmonidae</taxon>
        <taxon>Salmoninae</taxon>
        <taxon>Oncorhynchus</taxon>
    </lineage>
</organism>
<reference evidence="1" key="1">
    <citation type="submission" date="2025-08" db="UniProtKB">
        <authorList>
            <consortium name="Ensembl"/>
        </authorList>
    </citation>
    <scope>IDENTIFICATION</scope>
</reference>
<dbReference type="AlphaFoldDB" id="A0A8C7G7V7"/>
<dbReference type="Ensembl" id="ENSOKIT00005040611.1">
    <property type="protein sequence ID" value="ENSOKIP00005038491.1"/>
    <property type="gene ID" value="ENSOKIG00005016403.1"/>
</dbReference>